<dbReference type="CDD" id="cd00885">
    <property type="entry name" value="cinA"/>
    <property type="match status" value="1"/>
</dbReference>
<dbReference type="PANTHER" id="PTHR23293">
    <property type="entry name" value="FAD SYNTHETASE-RELATED FMN ADENYLYLTRANSFERASE"/>
    <property type="match status" value="1"/>
</dbReference>
<evidence type="ECO:0000256" key="2">
    <source>
        <dbReference type="ARBA" id="ARBA00007589"/>
    </source>
</evidence>
<comment type="pathway">
    <text evidence="1">Cofactor biosynthesis; FAD biosynthesis; FAD from FMN: step 1/1.</text>
</comment>
<dbReference type="Proteomes" id="UP000002279">
    <property type="component" value="Chromosome X5"/>
</dbReference>
<dbReference type="Pfam" id="PF00994">
    <property type="entry name" value="MoCF_biosynth"/>
    <property type="match status" value="1"/>
</dbReference>
<accession>A0A6I8PRL0</accession>
<comment type="similarity">
    <text evidence="2">In the N-terminal section; belongs to the MoaB/Mog family.</text>
</comment>
<protein>
    <recommendedName>
        <fullName evidence="4">FAD synthase</fullName>
        <ecNumber evidence="3">2.7.7.2</ecNumber>
    </recommendedName>
    <alternativeName>
        <fullName evidence="12">FAD pyrophosphorylase</fullName>
    </alternativeName>
    <alternativeName>
        <fullName evidence="13">FMN adenylyltransferase</fullName>
    </alternativeName>
</protein>
<evidence type="ECO:0000256" key="8">
    <source>
        <dbReference type="ARBA" id="ARBA00022695"/>
    </source>
</evidence>
<dbReference type="InParanoid" id="A0A6I8PRL0"/>
<evidence type="ECO:0000313" key="18">
    <source>
        <dbReference type="Proteomes" id="UP000002279"/>
    </source>
</evidence>
<evidence type="ECO:0000256" key="5">
    <source>
        <dbReference type="ARBA" id="ARBA00022630"/>
    </source>
</evidence>
<feature type="domain" description="MoaB/Mog" evidence="16">
    <location>
        <begin position="18"/>
        <end position="183"/>
    </location>
</feature>
<evidence type="ECO:0000313" key="17">
    <source>
        <dbReference type="Ensembl" id="ENSOANP00000054834.1"/>
    </source>
</evidence>
<dbReference type="AlphaFoldDB" id="A0A6I8PRL0"/>
<evidence type="ECO:0000256" key="1">
    <source>
        <dbReference type="ARBA" id="ARBA00004726"/>
    </source>
</evidence>
<feature type="compositionally biased region" description="Low complexity" evidence="15">
    <location>
        <begin position="429"/>
        <end position="440"/>
    </location>
</feature>
<evidence type="ECO:0000256" key="7">
    <source>
        <dbReference type="ARBA" id="ARBA00022679"/>
    </source>
</evidence>
<keyword evidence="11" id="KW-0067">ATP-binding</keyword>
<evidence type="ECO:0000259" key="16">
    <source>
        <dbReference type="SMART" id="SM00852"/>
    </source>
</evidence>
<evidence type="ECO:0000256" key="11">
    <source>
        <dbReference type="ARBA" id="ARBA00022840"/>
    </source>
</evidence>
<keyword evidence="10" id="KW-0274">FAD</keyword>
<evidence type="ECO:0000256" key="14">
    <source>
        <dbReference type="ARBA" id="ARBA00049494"/>
    </source>
</evidence>
<evidence type="ECO:0000256" key="6">
    <source>
        <dbReference type="ARBA" id="ARBA00022643"/>
    </source>
</evidence>
<evidence type="ECO:0000256" key="10">
    <source>
        <dbReference type="ARBA" id="ARBA00022827"/>
    </source>
</evidence>
<feature type="region of interest" description="Disordered" evidence="15">
    <location>
        <begin position="576"/>
        <end position="613"/>
    </location>
</feature>
<sequence>MASGSPPPVPPTATPTAAVIIVGDEILKGLTQDTNSFFMCRTLRGLGVRVERVSVVPDDVEVIAAEVSSLAPRFTHVLTAGGVGPTHDDVTYEAVARAFGDPLVAHPDLRAAVRALAGGAGGGGREKLTLVPASARLHYGRDARTDRPFRFPLVSVRNVYLFPGVPELLRRALEGLAPLFRHEGSRRHLRQLYVAADEAEIAPVLAAAQRAFAPRVALGSYPDWSSNYYRVRLALDGESEAALEEADGHLRALLPPGAVVPYEPDAVERAGEAVYRLAEAGSPLGAKVAASLRTVEEALARYGPARLCVGFNGGKDCTALLHLVHAALQRKHPGAAEPLQVLYIRIVSPFPELEQFLEDTANRYGLRTLTGGGPMKEALEEVRRQHPGLEAVFMGTRSTDPYSRTLTPICPTDPGWPPFTRVNPLLVSPQRGPLGQPGQGTSLRAPDLREGDRGAGPRWPGDPKPRPPLRPPAPGLDVPGDLGLPASALRALLCPLRQRLHVPGQHGEHSEESRAEVPGPRAHPHLPARLPTRERGRGAQLPHLGAPLSPAPRPPPLGAHRAHPTNKRVAGVLASFVPDPLPSPGPALRRTRGGPRPRPARSGGHRGQRWVPPWTGKVECASPCPPGTPGPPTMSTCCHPIMMMMVIVIFAKLLLGAKHCTERWGR</sequence>
<dbReference type="Bgee" id="ENSOANG00000037026">
    <property type="expression patterns" value="Expressed in heart and 8 other cell types or tissues"/>
</dbReference>
<keyword evidence="8" id="KW-0548">Nucleotidyltransferase</keyword>
<dbReference type="SUPFAM" id="SSF53218">
    <property type="entry name" value="Molybdenum cofactor biosynthesis proteins"/>
    <property type="match status" value="1"/>
</dbReference>
<evidence type="ECO:0000256" key="13">
    <source>
        <dbReference type="ARBA" id="ARBA00031871"/>
    </source>
</evidence>
<dbReference type="SMART" id="SM00852">
    <property type="entry name" value="MoCF_biosynth"/>
    <property type="match status" value="1"/>
</dbReference>
<dbReference type="FunFam" id="3.40.980.10:FF:000007">
    <property type="entry name" value="FAD synthase"/>
    <property type="match status" value="1"/>
</dbReference>
<feature type="compositionally biased region" description="Basic and acidic residues" evidence="15">
    <location>
        <begin position="446"/>
        <end position="465"/>
    </location>
</feature>
<reference evidence="17" key="3">
    <citation type="submission" date="2025-09" db="UniProtKB">
        <authorList>
            <consortium name="Ensembl"/>
        </authorList>
    </citation>
    <scope>IDENTIFICATION</scope>
    <source>
        <strain evidence="17">Glennie</strain>
    </source>
</reference>
<dbReference type="EC" id="2.7.7.2" evidence="3"/>
<keyword evidence="5" id="KW-0285">Flavoprotein</keyword>
<proteinExistence type="inferred from homology"/>
<dbReference type="Pfam" id="PF24102">
    <property type="entry name" value="FLAD1_M"/>
    <property type="match status" value="1"/>
</dbReference>
<dbReference type="InterPro" id="IPR036425">
    <property type="entry name" value="MoaB/Mog-like_dom_sf"/>
</dbReference>
<evidence type="ECO:0000256" key="15">
    <source>
        <dbReference type="SAM" id="MobiDB-lite"/>
    </source>
</evidence>
<dbReference type="InterPro" id="IPR001453">
    <property type="entry name" value="MoaB/Mog_dom"/>
</dbReference>
<dbReference type="Ensembl" id="ENSOANT00000061570.1">
    <property type="protein sequence ID" value="ENSOANP00000054834.1"/>
    <property type="gene ID" value="ENSOANG00000037026.1"/>
</dbReference>
<dbReference type="InterPro" id="IPR014729">
    <property type="entry name" value="Rossmann-like_a/b/a_fold"/>
</dbReference>
<dbReference type="PANTHER" id="PTHR23293:SF9">
    <property type="entry name" value="FAD SYNTHASE"/>
    <property type="match status" value="1"/>
</dbReference>
<feature type="region of interest" description="Disordered" evidence="15">
    <location>
        <begin position="413"/>
        <end position="482"/>
    </location>
</feature>
<dbReference type="GO" id="GO:0005524">
    <property type="term" value="F:ATP binding"/>
    <property type="evidence" value="ECO:0007669"/>
    <property type="project" value="UniProtKB-KW"/>
</dbReference>
<feature type="compositionally biased region" description="Basic residues" evidence="15">
    <location>
        <begin position="589"/>
        <end position="608"/>
    </location>
</feature>
<dbReference type="CDD" id="cd23948">
    <property type="entry name" value="FAD_synthase"/>
    <property type="match status" value="1"/>
</dbReference>
<feature type="region of interest" description="Disordered" evidence="15">
    <location>
        <begin position="502"/>
        <end position="563"/>
    </location>
</feature>
<evidence type="ECO:0000256" key="9">
    <source>
        <dbReference type="ARBA" id="ARBA00022741"/>
    </source>
</evidence>
<dbReference type="SUPFAM" id="SSF52402">
    <property type="entry name" value="Adenine nucleotide alpha hydrolases-like"/>
    <property type="match status" value="1"/>
</dbReference>
<name>A0A6I8PRL0_ORNAN</name>
<evidence type="ECO:0000256" key="12">
    <source>
        <dbReference type="ARBA" id="ARBA00031145"/>
    </source>
</evidence>
<dbReference type="InterPro" id="IPR002500">
    <property type="entry name" value="PAPS_reduct_dom"/>
</dbReference>
<reference evidence="17" key="2">
    <citation type="submission" date="2025-08" db="UniProtKB">
        <authorList>
            <consortium name="Ensembl"/>
        </authorList>
    </citation>
    <scope>IDENTIFICATION</scope>
    <source>
        <strain evidence="17">Glennie</strain>
    </source>
</reference>
<keyword evidence="7" id="KW-0808">Transferase</keyword>
<dbReference type="GO" id="GO:0003919">
    <property type="term" value="F:FMN adenylyltransferase activity"/>
    <property type="evidence" value="ECO:0000318"/>
    <property type="project" value="GO_Central"/>
</dbReference>
<dbReference type="Gene3D" id="3.40.980.10">
    <property type="entry name" value="MoaB/Mog-like domain"/>
    <property type="match status" value="1"/>
</dbReference>
<keyword evidence="6" id="KW-0288">FMN</keyword>
<dbReference type="GeneTree" id="ENSGT00390000007266"/>
<dbReference type="FunCoup" id="A0A6I8PRL0">
    <property type="interactions" value="991"/>
</dbReference>
<dbReference type="OMA" id="CTERWGR"/>
<evidence type="ECO:0000256" key="3">
    <source>
        <dbReference type="ARBA" id="ARBA00012393"/>
    </source>
</evidence>
<evidence type="ECO:0000256" key="4">
    <source>
        <dbReference type="ARBA" id="ARBA00015431"/>
    </source>
</evidence>
<dbReference type="InterPro" id="IPR056596">
    <property type="entry name" value="FLAD1_M"/>
</dbReference>
<comment type="catalytic activity">
    <reaction evidence="14">
        <text>FMN + ATP + H(+) = FAD + diphosphate</text>
        <dbReference type="Rhea" id="RHEA:17237"/>
        <dbReference type="ChEBI" id="CHEBI:15378"/>
        <dbReference type="ChEBI" id="CHEBI:30616"/>
        <dbReference type="ChEBI" id="CHEBI:33019"/>
        <dbReference type="ChEBI" id="CHEBI:57692"/>
        <dbReference type="ChEBI" id="CHEBI:58210"/>
        <dbReference type="EC" id="2.7.7.2"/>
    </reaction>
</comment>
<dbReference type="Pfam" id="PF01507">
    <property type="entry name" value="PAPS_reduct"/>
    <property type="match status" value="1"/>
</dbReference>
<reference evidence="17 18" key="1">
    <citation type="journal article" date="2008" name="Nature">
        <title>Genome analysis of the platypus reveals unique signatures of evolution.</title>
        <authorList>
            <person name="Warren W.C."/>
            <person name="Hillier L.W."/>
            <person name="Marshall Graves J.A."/>
            <person name="Birney E."/>
            <person name="Ponting C.P."/>
            <person name="Grutzner F."/>
            <person name="Belov K."/>
            <person name="Miller W."/>
            <person name="Clarke L."/>
            <person name="Chinwalla A.T."/>
            <person name="Yang S.P."/>
            <person name="Heger A."/>
            <person name="Locke D.P."/>
            <person name="Miethke P."/>
            <person name="Waters P.D."/>
            <person name="Veyrunes F."/>
            <person name="Fulton L."/>
            <person name="Fulton B."/>
            <person name="Graves T."/>
            <person name="Wallis J."/>
            <person name="Puente X.S."/>
            <person name="Lopez-Otin C."/>
            <person name="Ordonez G.R."/>
            <person name="Eichler E.E."/>
            <person name="Chen L."/>
            <person name="Cheng Z."/>
            <person name="Deakin J.E."/>
            <person name="Alsop A."/>
            <person name="Thompson K."/>
            <person name="Kirby P."/>
            <person name="Papenfuss A.T."/>
            <person name="Wakefield M.J."/>
            <person name="Olender T."/>
            <person name="Lancet D."/>
            <person name="Huttley G.A."/>
            <person name="Smit A.F."/>
            <person name="Pask A."/>
            <person name="Temple-Smith P."/>
            <person name="Batzer M.A."/>
            <person name="Walker J.A."/>
            <person name="Konkel M.K."/>
            <person name="Harris R.S."/>
            <person name="Whittington C.M."/>
            <person name="Wong E.S."/>
            <person name="Gemmell N.J."/>
            <person name="Buschiazzo E."/>
            <person name="Vargas Jentzsch I.M."/>
            <person name="Merkel A."/>
            <person name="Schmitz J."/>
            <person name="Zemann A."/>
            <person name="Churakov G."/>
            <person name="Kriegs J.O."/>
            <person name="Brosius J."/>
            <person name="Murchison E.P."/>
            <person name="Sachidanandam R."/>
            <person name="Smith C."/>
            <person name="Hannon G.J."/>
            <person name="Tsend-Ayush E."/>
            <person name="McMillan D."/>
            <person name="Attenborough R."/>
            <person name="Rens W."/>
            <person name="Ferguson-Smith M."/>
            <person name="Lefevre C.M."/>
            <person name="Sharp J.A."/>
            <person name="Nicholas K.R."/>
            <person name="Ray D.A."/>
            <person name="Kube M."/>
            <person name="Reinhardt R."/>
            <person name="Pringle T.H."/>
            <person name="Taylor J."/>
            <person name="Jones R.C."/>
            <person name="Nixon B."/>
            <person name="Dacheux J.L."/>
            <person name="Niwa H."/>
            <person name="Sekita Y."/>
            <person name="Huang X."/>
            <person name="Stark A."/>
            <person name="Kheradpour P."/>
            <person name="Kellis M."/>
            <person name="Flicek P."/>
            <person name="Chen Y."/>
            <person name="Webber C."/>
            <person name="Hardison R."/>
            <person name="Nelson J."/>
            <person name="Hallsworth-Pepin K."/>
            <person name="Delehaunty K."/>
            <person name="Markovic C."/>
            <person name="Minx P."/>
            <person name="Feng Y."/>
            <person name="Kremitzki C."/>
            <person name="Mitreva M."/>
            <person name="Glasscock J."/>
            <person name="Wylie T."/>
            <person name="Wohldmann P."/>
            <person name="Thiru P."/>
            <person name="Nhan M.N."/>
            <person name="Pohl C.S."/>
            <person name="Smith S.M."/>
            <person name="Hou S."/>
            <person name="Nefedov M."/>
            <person name="de Jong P.J."/>
            <person name="Renfree M.B."/>
            <person name="Mardis E.R."/>
            <person name="Wilson R.K."/>
        </authorList>
    </citation>
    <scope>NUCLEOTIDE SEQUENCE [LARGE SCALE GENOMIC DNA]</scope>
    <source>
        <strain evidence="17 18">Glennie</strain>
    </source>
</reference>
<keyword evidence="18" id="KW-1185">Reference proteome</keyword>
<organism evidence="17 18">
    <name type="scientific">Ornithorhynchus anatinus</name>
    <name type="common">Duckbill platypus</name>
    <dbReference type="NCBI Taxonomy" id="9258"/>
    <lineage>
        <taxon>Eukaryota</taxon>
        <taxon>Metazoa</taxon>
        <taxon>Chordata</taxon>
        <taxon>Craniata</taxon>
        <taxon>Vertebrata</taxon>
        <taxon>Euteleostomi</taxon>
        <taxon>Mammalia</taxon>
        <taxon>Monotremata</taxon>
        <taxon>Ornithorhynchidae</taxon>
        <taxon>Ornithorhynchus</taxon>
    </lineage>
</organism>
<dbReference type="Gene3D" id="3.40.50.620">
    <property type="entry name" value="HUPs"/>
    <property type="match status" value="1"/>
</dbReference>
<feature type="compositionally biased region" description="Basic and acidic residues" evidence="15">
    <location>
        <begin position="506"/>
        <end position="515"/>
    </location>
</feature>
<dbReference type="GO" id="GO:0006747">
    <property type="term" value="P:FAD biosynthetic process"/>
    <property type="evidence" value="ECO:0000318"/>
    <property type="project" value="GO_Central"/>
</dbReference>
<gene>
    <name evidence="17" type="primary">FLAD1</name>
</gene>
<keyword evidence="9" id="KW-0547">Nucleotide-binding</keyword>